<dbReference type="Gene3D" id="2.170.130.10">
    <property type="entry name" value="TonB-dependent receptor, plug domain"/>
    <property type="match status" value="1"/>
</dbReference>
<dbReference type="InterPro" id="IPR023996">
    <property type="entry name" value="TonB-dep_OMP_SusC/RagA"/>
</dbReference>
<dbReference type="Gene3D" id="2.60.40.1120">
    <property type="entry name" value="Carboxypeptidase-like, regulatory domain"/>
    <property type="match status" value="1"/>
</dbReference>
<dbReference type="NCBIfam" id="TIGR04057">
    <property type="entry name" value="SusC_RagA_signa"/>
    <property type="match status" value="1"/>
</dbReference>
<dbReference type="PROSITE" id="PS52016">
    <property type="entry name" value="TONB_DEPENDENT_REC_3"/>
    <property type="match status" value="1"/>
</dbReference>
<dbReference type="SUPFAM" id="SSF56935">
    <property type="entry name" value="Porins"/>
    <property type="match status" value="1"/>
</dbReference>
<dbReference type="RefSeq" id="WP_283345931.1">
    <property type="nucleotide sequence ID" value="NZ_JASHIF010000020.1"/>
</dbReference>
<evidence type="ECO:0000256" key="9">
    <source>
        <dbReference type="ARBA" id="ARBA00023237"/>
    </source>
</evidence>
<feature type="domain" description="TonB-dependent receptor-like beta-barrel" evidence="13">
    <location>
        <begin position="464"/>
        <end position="873"/>
    </location>
</feature>
<keyword evidence="6 11" id="KW-0798">TonB box</keyword>
<evidence type="ECO:0000256" key="7">
    <source>
        <dbReference type="ARBA" id="ARBA00023136"/>
    </source>
</evidence>
<evidence type="ECO:0000259" key="13">
    <source>
        <dbReference type="Pfam" id="PF00593"/>
    </source>
</evidence>
<dbReference type="EMBL" id="JASHIF010000020">
    <property type="protein sequence ID" value="MDI9861540.1"/>
    <property type="molecule type" value="Genomic_DNA"/>
</dbReference>
<evidence type="ECO:0000313" key="15">
    <source>
        <dbReference type="EMBL" id="MDI9861540.1"/>
    </source>
</evidence>
<name>A0ABT6YDA0_9BACT</name>
<protein>
    <submittedName>
        <fullName evidence="15">SusC/RagA family TonB-linked outer membrane protein</fullName>
    </submittedName>
</protein>
<dbReference type="InterPro" id="IPR039426">
    <property type="entry name" value="TonB-dep_rcpt-like"/>
</dbReference>
<dbReference type="Pfam" id="PF00593">
    <property type="entry name" value="TonB_dep_Rec_b-barrel"/>
    <property type="match status" value="1"/>
</dbReference>
<keyword evidence="8" id="KW-0675">Receptor</keyword>
<organism evidence="15 16">
    <name type="scientific">Flectobacillus roseus</name>
    <dbReference type="NCBI Taxonomy" id="502259"/>
    <lineage>
        <taxon>Bacteria</taxon>
        <taxon>Pseudomonadati</taxon>
        <taxon>Bacteroidota</taxon>
        <taxon>Cytophagia</taxon>
        <taxon>Cytophagales</taxon>
        <taxon>Flectobacillaceae</taxon>
        <taxon>Flectobacillus</taxon>
    </lineage>
</organism>
<evidence type="ECO:0000256" key="12">
    <source>
        <dbReference type="SAM" id="SignalP"/>
    </source>
</evidence>
<dbReference type="InterPro" id="IPR036942">
    <property type="entry name" value="Beta-barrel_TonB_sf"/>
</dbReference>
<feature type="domain" description="TonB-dependent receptor plug" evidence="14">
    <location>
        <begin position="116"/>
        <end position="241"/>
    </location>
</feature>
<evidence type="ECO:0000256" key="3">
    <source>
        <dbReference type="ARBA" id="ARBA00022452"/>
    </source>
</evidence>
<dbReference type="PANTHER" id="PTHR30069:SF29">
    <property type="entry name" value="HEMOGLOBIN AND HEMOGLOBIN-HAPTOGLOBIN-BINDING PROTEIN 1-RELATED"/>
    <property type="match status" value="1"/>
</dbReference>
<feature type="signal peptide" evidence="12">
    <location>
        <begin position="1"/>
        <end position="21"/>
    </location>
</feature>
<comment type="caution">
    <text evidence="15">The sequence shown here is derived from an EMBL/GenBank/DDBJ whole genome shotgun (WGS) entry which is preliminary data.</text>
</comment>
<feature type="chain" id="PRO_5045172366" evidence="12">
    <location>
        <begin position="22"/>
        <end position="1081"/>
    </location>
</feature>
<accession>A0ABT6YDA0</accession>
<evidence type="ECO:0000256" key="5">
    <source>
        <dbReference type="ARBA" id="ARBA00022729"/>
    </source>
</evidence>
<keyword evidence="5 12" id="KW-0732">Signal</keyword>
<evidence type="ECO:0000256" key="4">
    <source>
        <dbReference type="ARBA" id="ARBA00022692"/>
    </source>
</evidence>
<evidence type="ECO:0000256" key="8">
    <source>
        <dbReference type="ARBA" id="ARBA00023170"/>
    </source>
</evidence>
<reference evidence="15 16" key="1">
    <citation type="submission" date="2023-05" db="EMBL/GenBank/DDBJ databases">
        <title>Novel species of genus Flectobacillus isolated from stream in China.</title>
        <authorList>
            <person name="Lu H."/>
        </authorList>
    </citation>
    <scope>NUCLEOTIDE SEQUENCE [LARGE SCALE GENOMIC DNA]</scope>
    <source>
        <strain evidence="15 16">KCTC 42575</strain>
    </source>
</reference>
<keyword evidence="2 10" id="KW-0813">Transport</keyword>
<evidence type="ECO:0000256" key="11">
    <source>
        <dbReference type="RuleBase" id="RU003357"/>
    </source>
</evidence>
<dbReference type="Gene3D" id="2.40.170.20">
    <property type="entry name" value="TonB-dependent receptor, beta-barrel domain"/>
    <property type="match status" value="1"/>
</dbReference>
<dbReference type="InterPro" id="IPR008969">
    <property type="entry name" value="CarboxyPept-like_regulatory"/>
</dbReference>
<comment type="similarity">
    <text evidence="10 11">Belongs to the TonB-dependent receptor family.</text>
</comment>
<dbReference type="InterPro" id="IPR000531">
    <property type="entry name" value="Beta-barrel_TonB"/>
</dbReference>
<dbReference type="InterPro" id="IPR012910">
    <property type="entry name" value="Plug_dom"/>
</dbReference>
<dbReference type="Proteomes" id="UP001236507">
    <property type="component" value="Unassembled WGS sequence"/>
</dbReference>
<dbReference type="PANTHER" id="PTHR30069">
    <property type="entry name" value="TONB-DEPENDENT OUTER MEMBRANE RECEPTOR"/>
    <property type="match status" value="1"/>
</dbReference>
<dbReference type="Pfam" id="PF13715">
    <property type="entry name" value="CarbopepD_reg_2"/>
    <property type="match status" value="1"/>
</dbReference>
<proteinExistence type="inferred from homology"/>
<dbReference type="InterPro" id="IPR037066">
    <property type="entry name" value="Plug_dom_sf"/>
</dbReference>
<sequence length="1081" mass="117202">MRKLLLLTALLLLAQLGSTFAQDRQITGKVTSSEDGSPIPGVSISVKGTSKGTTSVADGSYRISVGNGTTLIFSSVGFTSQTVAVGSQSMIDVKLVPSTSTLSEVVVTALGVSRDKKSLGYATQEVKGDQVSTAKESNFINSLSGKVSGVEIKRNNNMGASTNIVVRGFKSLTGNNQALFVVDGVPIDNSNTTSSSTAQGGGGYDYGNAASDINPDDIESINVLKGAAATALYGSRAANGVVMVTTKKGRKNQGLGVNVSMGYSVGSIDKSTFPKYQSSYGGGYGNYYEDPSHKFLYRDINGDGKDDLVVPMSEDASWGAKFDPNKQVYDWRSFDPSSPLYGKTSAWQAAANSPAKFFNDAKTFNGTISLDGGSENGSYRVSYTRFDQTGILPNSSIQKNNFSFAGSHDFSKKFTVTTNINFARQDAKGRYSNGYSDNIMSSFRQWYQTNVDILDLKSAFERTGQNITWNWTDPSEIKPIFWDNPYWQRANNYETDWRNRVFGNVTATYKITNDFDVLGRISMDTYTEQQEERVAVGSINNNGTAKYSRYDRTFREMNYDFFANYHKDLSENFNLKGMVGGNIRKTEVSSMYATTVGGLVVPGIYSLANSASAASAPSENVSAIYQEGIFANASLGYNNELFLDLTARRDVSSSLPVSNNTYFYPSASLSYIFSNKLGESWPALSFGKVRVNYAEVGNTAPALSLLNTYVKPTNLNGDTRDAFGGQTLFATGSILNNPNLKPERTKSAEIGLEMKFLKNRVGFDITAYRTLSVDQIMPVSISKATGYDKKYVNAGTIENKGIELSAFAIPVQTGDFSWKLNANFTMNRNKVVELYDGVSNLQLGSFQGGVTLNATVGEPYGVLKGTNFVYLNGQKVVATTGYYSQSDATSVIGNITPDWKMGITNSFNYKALSFSFLIDIQKGGSVFSLDQYYGRATGLYAETVFLNDNGVSIREKIDNGGGYIVPGVLADGTANTKRVSAENYGLLGYVRNPAAAFVYDASYVKLREVTVSYKLPANLFGGSNFIKGATLSAVGRNLWIIHKNLPYADPEDGLTSGNLSGFQSGVYPSVREIGASLKFSF</sequence>
<keyword evidence="4 10" id="KW-0812">Transmembrane</keyword>
<evidence type="ECO:0000256" key="6">
    <source>
        <dbReference type="ARBA" id="ARBA00023077"/>
    </source>
</evidence>
<dbReference type="NCBIfam" id="TIGR04056">
    <property type="entry name" value="OMP_RagA_SusC"/>
    <property type="match status" value="1"/>
</dbReference>
<keyword evidence="7 10" id="KW-0472">Membrane</keyword>
<keyword evidence="3 10" id="KW-1134">Transmembrane beta strand</keyword>
<evidence type="ECO:0000313" key="16">
    <source>
        <dbReference type="Proteomes" id="UP001236507"/>
    </source>
</evidence>
<gene>
    <name evidence="15" type="ORF">QM524_20135</name>
</gene>
<dbReference type="Pfam" id="PF07715">
    <property type="entry name" value="Plug"/>
    <property type="match status" value="1"/>
</dbReference>
<dbReference type="SUPFAM" id="SSF49464">
    <property type="entry name" value="Carboxypeptidase regulatory domain-like"/>
    <property type="match status" value="1"/>
</dbReference>
<keyword evidence="16" id="KW-1185">Reference proteome</keyword>
<evidence type="ECO:0000259" key="14">
    <source>
        <dbReference type="Pfam" id="PF07715"/>
    </source>
</evidence>
<evidence type="ECO:0000256" key="1">
    <source>
        <dbReference type="ARBA" id="ARBA00004571"/>
    </source>
</evidence>
<evidence type="ECO:0000256" key="10">
    <source>
        <dbReference type="PROSITE-ProRule" id="PRU01360"/>
    </source>
</evidence>
<dbReference type="InterPro" id="IPR023997">
    <property type="entry name" value="TonB-dep_OMP_SusC/RagA_CS"/>
</dbReference>
<keyword evidence="9 10" id="KW-0998">Cell outer membrane</keyword>
<evidence type="ECO:0000256" key="2">
    <source>
        <dbReference type="ARBA" id="ARBA00022448"/>
    </source>
</evidence>
<comment type="subcellular location">
    <subcellularLocation>
        <location evidence="1 10">Cell outer membrane</location>
        <topology evidence="1 10">Multi-pass membrane protein</topology>
    </subcellularLocation>
</comment>